<sequence>MDNLSGKRTETSDRKYRFLLGLFFYPLYLQRPFHLNEMVFLLFL</sequence>
<evidence type="ECO:0000313" key="1">
    <source>
        <dbReference type="EMBL" id="ERI07458.1"/>
    </source>
</evidence>
<organism evidence="1 2">
    <name type="scientific">Aneurinibacillus aneurinilyticus ATCC 12856</name>
    <dbReference type="NCBI Taxonomy" id="649747"/>
    <lineage>
        <taxon>Bacteria</taxon>
        <taxon>Bacillati</taxon>
        <taxon>Bacillota</taxon>
        <taxon>Bacilli</taxon>
        <taxon>Bacillales</taxon>
        <taxon>Paenibacillaceae</taxon>
        <taxon>Aneurinibacillus group</taxon>
        <taxon>Aneurinibacillus</taxon>
    </lineage>
</organism>
<protein>
    <submittedName>
        <fullName evidence="1">Uncharacterized protein</fullName>
    </submittedName>
</protein>
<dbReference type="HOGENOM" id="CLU_3211726_0_0_9"/>
<comment type="caution">
    <text evidence="1">The sequence shown here is derived from an EMBL/GenBank/DDBJ whole genome shotgun (WGS) entry which is preliminary data.</text>
</comment>
<dbReference type="EMBL" id="AWSJ01000272">
    <property type="protein sequence ID" value="ERI07458.1"/>
    <property type="molecule type" value="Genomic_DNA"/>
</dbReference>
<evidence type="ECO:0000313" key="2">
    <source>
        <dbReference type="Proteomes" id="UP000016511"/>
    </source>
</evidence>
<accession>U1WYV2</accession>
<dbReference type="Proteomes" id="UP000016511">
    <property type="component" value="Unassembled WGS sequence"/>
</dbReference>
<proteinExistence type="predicted"/>
<gene>
    <name evidence="1" type="ORF">HMPREF0083_04454</name>
</gene>
<dbReference type="AlphaFoldDB" id="U1WYV2"/>
<reference evidence="1 2" key="1">
    <citation type="submission" date="2013-08" db="EMBL/GenBank/DDBJ databases">
        <authorList>
            <person name="Weinstock G."/>
            <person name="Sodergren E."/>
            <person name="Wylie T."/>
            <person name="Fulton L."/>
            <person name="Fulton R."/>
            <person name="Fronick C."/>
            <person name="O'Laughlin M."/>
            <person name="Godfrey J."/>
            <person name="Miner T."/>
            <person name="Herter B."/>
            <person name="Appelbaum E."/>
            <person name="Cordes M."/>
            <person name="Lek S."/>
            <person name="Wollam A."/>
            <person name="Pepin K.H."/>
            <person name="Palsikar V.B."/>
            <person name="Mitreva M."/>
            <person name="Wilson R.K."/>
        </authorList>
    </citation>
    <scope>NUCLEOTIDE SEQUENCE [LARGE SCALE GENOMIC DNA]</scope>
    <source>
        <strain evidence="1 2">ATCC 12856</strain>
    </source>
</reference>
<keyword evidence="2" id="KW-1185">Reference proteome</keyword>
<name>U1WYV2_ANEAE</name>